<feature type="transmembrane region" description="Helical" evidence="1">
    <location>
        <begin position="56"/>
        <end position="77"/>
    </location>
</feature>
<keyword evidence="3" id="KW-1185">Reference proteome</keyword>
<reference evidence="2 3" key="1">
    <citation type="journal article" date="2013" name="Stand. Genomic Sci.">
        <title>Genomic Encyclopedia of Type Strains, Phase I: The one thousand microbial genomes (KMG-I) project.</title>
        <authorList>
            <person name="Kyrpides N.C."/>
            <person name="Woyke T."/>
            <person name="Eisen J.A."/>
            <person name="Garrity G."/>
            <person name="Lilburn T.G."/>
            <person name="Beck B.J."/>
            <person name="Whitman W.B."/>
            <person name="Hugenholtz P."/>
            <person name="Klenk H.P."/>
        </authorList>
    </citation>
    <scope>NUCLEOTIDE SEQUENCE [LARGE SCALE GENOMIC DNA]</scope>
    <source>
        <strain evidence="2 3">DSM 13484</strain>
    </source>
</reference>
<dbReference type="RefSeq" id="WP_145717606.1">
    <property type="nucleotide sequence ID" value="NZ_BAAAFY010000002.1"/>
</dbReference>
<name>A0A562SSG4_CHIJA</name>
<feature type="transmembrane region" description="Helical" evidence="1">
    <location>
        <begin position="12"/>
        <end position="36"/>
    </location>
</feature>
<evidence type="ECO:0000313" key="3">
    <source>
        <dbReference type="Proteomes" id="UP000316778"/>
    </source>
</evidence>
<dbReference type="OrthoDB" id="156858at2"/>
<dbReference type="AlphaFoldDB" id="A0A562SSG4"/>
<feature type="transmembrane region" description="Helical" evidence="1">
    <location>
        <begin position="137"/>
        <end position="158"/>
    </location>
</feature>
<feature type="transmembrane region" description="Helical" evidence="1">
    <location>
        <begin position="89"/>
        <end position="106"/>
    </location>
</feature>
<keyword evidence="1" id="KW-0472">Membrane</keyword>
<evidence type="ECO:0000256" key="1">
    <source>
        <dbReference type="SAM" id="Phobius"/>
    </source>
</evidence>
<dbReference type="Proteomes" id="UP000316778">
    <property type="component" value="Unassembled WGS sequence"/>
</dbReference>
<gene>
    <name evidence="2" type="ORF">LX66_4435</name>
</gene>
<protein>
    <submittedName>
        <fullName evidence="2">Uncharacterized protein UPF0093</fullName>
    </submittedName>
</protein>
<evidence type="ECO:0000313" key="2">
    <source>
        <dbReference type="EMBL" id="TWI84073.1"/>
    </source>
</evidence>
<comment type="caution">
    <text evidence="2">The sequence shown here is derived from an EMBL/GenBank/DDBJ whole genome shotgun (WGS) entry which is preliminary data.</text>
</comment>
<keyword evidence="1" id="KW-1133">Transmembrane helix</keyword>
<sequence length="174" mass="19632">MAFKVNPAGARLLKAVHIFCTTLWIGGLLTFLPLVYNMPLTDTAATRITYLNMRSIAWNVIGWGGITSFVTGLLNSLLTSWGLFRHTWIRVKLVSVIGMILFGMFYSEQRMLDNISILESRPQQALTDPVFLHNHQALMYVVPLQLLGFFLIVLISVIKPWMQQGRAVRKAVPA</sequence>
<proteinExistence type="predicted"/>
<organism evidence="2 3">
    <name type="scientific">Chitinophaga japonensis</name>
    <name type="common">Flexibacter japonensis</name>
    <dbReference type="NCBI Taxonomy" id="104662"/>
    <lineage>
        <taxon>Bacteria</taxon>
        <taxon>Pseudomonadati</taxon>
        <taxon>Bacteroidota</taxon>
        <taxon>Chitinophagia</taxon>
        <taxon>Chitinophagales</taxon>
        <taxon>Chitinophagaceae</taxon>
        <taxon>Chitinophaga</taxon>
    </lineage>
</organism>
<keyword evidence="1" id="KW-0812">Transmembrane</keyword>
<accession>A0A562SSG4</accession>
<dbReference type="EMBL" id="VLLG01000005">
    <property type="protein sequence ID" value="TWI84073.1"/>
    <property type="molecule type" value="Genomic_DNA"/>
</dbReference>